<evidence type="ECO:0000313" key="2">
    <source>
        <dbReference type="EMBL" id="GDY77067.1"/>
    </source>
</evidence>
<proteinExistence type="predicted"/>
<evidence type="ECO:0000313" key="3">
    <source>
        <dbReference type="Proteomes" id="UP000299211"/>
    </source>
</evidence>
<comment type="caution">
    <text evidence="2">The sequence shown here is derived from an EMBL/GenBank/DDBJ whole genome shotgun (WGS) entry which is preliminary data.</text>
</comment>
<feature type="region of interest" description="Disordered" evidence="1">
    <location>
        <begin position="1"/>
        <end position="56"/>
    </location>
</feature>
<reference evidence="2 3" key="1">
    <citation type="submission" date="2019-04" db="EMBL/GenBank/DDBJ databases">
        <title>Draft genome sequences of Streptomyces avermitilis ATCC 31267.</title>
        <authorList>
            <person name="Komaki H."/>
            <person name="Tamura T."/>
            <person name="Hosoyama A."/>
        </authorList>
    </citation>
    <scope>NUCLEOTIDE SEQUENCE [LARGE SCALE GENOMIC DNA]</scope>
    <source>
        <strain evidence="2 3">ATCC 31267</strain>
    </source>
</reference>
<name>A0A4D4N1E4_STRAX</name>
<organism evidence="2 3">
    <name type="scientific">Streptomyces avermitilis</name>
    <dbReference type="NCBI Taxonomy" id="33903"/>
    <lineage>
        <taxon>Bacteria</taxon>
        <taxon>Bacillati</taxon>
        <taxon>Actinomycetota</taxon>
        <taxon>Actinomycetes</taxon>
        <taxon>Kitasatosporales</taxon>
        <taxon>Streptomycetaceae</taxon>
        <taxon>Streptomyces</taxon>
    </lineage>
</organism>
<dbReference type="AlphaFoldDB" id="A0A4D4N1E4"/>
<dbReference type="Proteomes" id="UP000299211">
    <property type="component" value="Unassembled WGS sequence"/>
</dbReference>
<sequence>MGPTTTSLRRSQDLAKAVRGPPVPTQRQEEKMSRRQKPYSAGQWACLSAGRNSDTRRRIHIQAKTDKYSDVRHAVSTKCTG</sequence>
<dbReference type="EMBL" id="BJHY01000001">
    <property type="protein sequence ID" value="GDY77067.1"/>
    <property type="molecule type" value="Genomic_DNA"/>
</dbReference>
<evidence type="ECO:0000256" key="1">
    <source>
        <dbReference type="SAM" id="MobiDB-lite"/>
    </source>
</evidence>
<protein>
    <submittedName>
        <fullName evidence="2">Uncharacterized protein</fullName>
    </submittedName>
</protein>
<accession>A0A4D4N1E4</accession>
<gene>
    <name evidence="2" type="ORF">SAV31267_065520</name>
</gene>